<protein>
    <recommendedName>
        <fullName evidence="1">Methyltransferase type 11 domain-containing protein</fullName>
    </recommendedName>
</protein>
<name>A0A074KUK3_9BACT</name>
<dbReference type="SUPFAM" id="SSF53335">
    <property type="entry name" value="S-adenosyl-L-methionine-dependent methyltransferases"/>
    <property type="match status" value="1"/>
</dbReference>
<evidence type="ECO:0000313" key="2">
    <source>
        <dbReference type="EMBL" id="KEO73631.1"/>
    </source>
</evidence>
<dbReference type="Gene3D" id="3.40.50.150">
    <property type="entry name" value="Vaccinia Virus protein VP39"/>
    <property type="match status" value="1"/>
</dbReference>
<dbReference type="SUPFAM" id="SSF158997">
    <property type="entry name" value="Trm112p-like"/>
    <property type="match status" value="1"/>
</dbReference>
<feature type="domain" description="Methyltransferase type 11" evidence="1">
    <location>
        <begin position="140"/>
        <end position="187"/>
    </location>
</feature>
<dbReference type="CDD" id="cd02440">
    <property type="entry name" value="AdoMet_MTases"/>
    <property type="match status" value="1"/>
</dbReference>
<dbReference type="InterPro" id="IPR029063">
    <property type="entry name" value="SAM-dependent_MTases_sf"/>
</dbReference>
<sequence length="314" mass="35385">MNTFEDILICPKTGEKLNLEGSKLISKSGITYPIVNGIPILIDDDQSIFKQVDFTSYNRTFFSNSPFKRAIFNLIPTLGLNYASKRNLKKVEQLLVYSDQKPRVLTVGGSIEGEGAQAFLNSPYLDIIDTDVTFGPRTKIICDGHSLPFMDSSMDVVVIQAVLEHVLDPVQCVKEIHRVLKPNGIVYSEIPFMQQVHGKAFDFTRFSFLGQRRLFRNFELIDMGPTAGPGSSLSWAYVYFLMGFSNNFYIRVALRLFGTYTSFYLKYFDLLTKNKASTLDGASGIYFLGRKSEIILDDTALIASYKGGFRSYFA</sequence>
<dbReference type="eggNOG" id="COG2226">
    <property type="taxonomic scope" value="Bacteria"/>
</dbReference>
<gene>
    <name evidence="2" type="ORF">EL17_12080</name>
</gene>
<dbReference type="InterPro" id="IPR013216">
    <property type="entry name" value="Methyltransf_11"/>
</dbReference>
<dbReference type="Proteomes" id="UP000027821">
    <property type="component" value="Unassembled WGS sequence"/>
</dbReference>
<dbReference type="RefSeq" id="WP_035074548.1">
    <property type="nucleotide sequence ID" value="NZ_JMIH01000021.1"/>
</dbReference>
<dbReference type="OrthoDB" id="9805171at2"/>
<keyword evidence="3" id="KW-1185">Reference proteome</keyword>
<dbReference type="GO" id="GO:0008757">
    <property type="term" value="F:S-adenosylmethionine-dependent methyltransferase activity"/>
    <property type="evidence" value="ECO:0007669"/>
    <property type="project" value="InterPro"/>
</dbReference>
<dbReference type="AlphaFoldDB" id="A0A074KUK3"/>
<reference evidence="2 3" key="1">
    <citation type="submission" date="2014-04" db="EMBL/GenBank/DDBJ databases">
        <title>Characterization and application of a salt tolerant electro-active bacterium.</title>
        <authorList>
            <person name="Yang L."/>
            <person name="Wei S."/>
            <person name="Tay Q.X.M."/>
        </authorList>
    </citation>
    <scope>NUCLEOTIDE SEQUENCE [LARGE SCALE GENOMIC DNA]</scope>
    <source>
        <strain evidence="2 3">LY1</strain>
    </source>
</reference>
<dbReference type="EMBL" id="JMIH01000021">
    <property type="protein sequence ID" value="KEO73631.1"/>
    <property type="molecule type" value="Genomic_DNA"/>
</dbReference>
<comment type="caution">
    <text evidence="2">The sequence shown here is derived from an EMBL/GenBank/DDBJ whole genome shotgun (WGS) entry which is preliminary data.</text>
</comment>
<dbReference type="Gene3D" id="2.20.25.10">
    <property type="match status" value="1"/>
</dbReference>
<dbReference type="STRING" id="1048983.EL17_12080"/>
<evidence type="ECO:0000259" key="1">
    <source>
        <dbReference type="Pfam" id="PF08241"/>
    </source>
</evidence>
<organism evidence="2 3">
    <name type="scientific">Anditalea andensis</name>
    <dbReference type="NCBI Taxonomy" id="1048983"/>
    <lineage>
        <taxon>Bacteria</taxon>
        <taxon>Pseudomonadati</taxon>
        <taxon>Bacteroidota</taxon>
        <taxon>Cytophagia</taxon>
        <taxon>Cytophagales</taxon>
        <taxon>Cytophagaceae</taxon>
        <taxon>Anditalea</taxon>
    </lineage>
</organism>
<proteinExistence type="predicted"/>
<accession>A0A074KUK3</accession>
<dbReference type="Pfam" id="PF08241">
    <property type="entry name" value="Methyltransf_11"/>
    <property type="match status" value="1"/>
</dbReference>
<evidence type="ECO:0000313" key="3">
    <source>
        <dbReference type="Proteomes" id="UP000027821"/>
    </source>
</evidence>